<dbReference type="AlphaFoldDB" id="A0A8T2LRW6"/>
<evidence type="ECO:0000259" key="4">
    <source>
        <dbReference type="PROSITE" id="PS50600"/>
    </source>
</evidence>
<gene>
    <name evidence="5" type="ORF">AMEX_G12736</name>
</gene>
<protein>
    <recommendedName>
        <fullName evidence="4">Ubiquitin-like protease family profile domain-containing protein</fullName>
    </recommendedName>
</protein>
<accession>A0A8T2LRW6</accession>
<reference evidence="5 6" key="1">
    <citation type="submission" date="2021-07" db="EMBL/GenBank/DDBJ databases">
        <authorList>
            <person name="Imarazene B."/>
            <person name="Zahm M."/>
            <person name="Klopp C."/>
            <person name="Cabau C."/>
            <person name="Beille S."/>
            <person name="Jouanno E."/>
            <person name="Castinel A."/>
            <person name="Lluch J."/>
            <person name="Gil L."/>
            <person name="Kuchtly C."/>
            <person name="Lopez Roques C."/>
            <person name="Donnadieu C."/>
            <person name="Parrinello H."/>
            <person name="Journot L."/>
            <person name="Du K."/>
            <person name="Schartl M."/>
            <person name="Retaux S."/>
            <person name="Guiguen Y."/>
        </authorList>
    </citation>
    <scope>NUCLEOTIDE SEQUENCE [LARGE SCALE GENOMIC DNA]</scope>
    <source>
        <strain evidence="5">Pach_M1</strain>
        <tissue evidence="5">Testis</tissue>
    </source>
</reference>
<dbReference type="InterPro" id="IPR038765">
    <property type="entry name" value="Papain-like_cys_pep_sf"/>
</dbReference>
<keyword evidence="2" id="KW-0645">Protease</keyword>
<dbReference type="PANTHER" id="PTHR17609">
    <property type="entry name" value="HMG DOMAIN-CONTAINING PROTEIN 3"/>
    <property type="match status" value="1"/>
</dbReference>
<comment type="similarity">
    <text evidence="1">Belongs to the peptidase C48 family.</text>
</comment>
<dbReference type="GO" id="GO:0006508">
    <property type="term" value="P:proteolysis"/>
    <property type="evidence" value="ECO:0007669"/>
    <property type="project" value="UniProtKB-KW"/>
</dbReference>
<sequence length="892" mass="101942">MYVEATCSHLAYSVFHVLVHLFRCPNLENARPEDTQVNVRTRWEMLEKQIVATGFCDGTTMNNPFKSSLTYTAFTPWLGQDTRLNDVVPKTEMLKGLSQKDRAASSRGWMNVDEDAILQALDSKAPRKENLIKACNALGVSDIGSRTDLISRLEELLLYKDLYPKMFVKLQKTGGGVLHMTCIHSVVYYQSALWWQESARDHGDALLSFKHPPTVYVSDIAGRVARHVNNRTNQQFFQPHDGRLCANTEENIQAALEKSLHVQFPWVTSVGLSSRSASHDQIPRSVNRFSSMHPVTGTSARFSLYDRFHQKNQRRPGELLRSLKLVPDLAALVKSSAAEQINRELSSSRYSLCQMNDQHYMFTLRLYFHHHNNNINEKYTNKLKQLAKQALHVDISGKLRFGSQAERSQIPPADEEAHYTETDYCEFTVTMFPVSPDNKDKLLELYTGRRNERQIITYFDNNPVTIRDLKSICPQHFLDAEIAPKPRLPWLTDDVVNSRVVQIASQGPNTVALSTNTFMIWHREWQANRNIPDEEIAPLENTEKVLWPRIVGGTVGPEWGNHYILWVFDIPGKELRVYDSTSSNFTIESDDMDMLRNIFRHHDSLNGWKVSSAQTWKQNDRVNCGVFVCTMAELDMRAAKIGEETLHYGQLCHLLLYHASCLVRNLASEDFPSCVETKDDQGPTAHCIARDICACIFQKSGKRAMHSHIKRVEWIQCDYCDGWLHSDCAGVDVSALDKDAPFSCGCHLPVPYPYESTHEALRTGLVADLIEDREILKLQNDLLAGTVRSHRLFLYNNPTFSLKMKAMNERRFCVFGEKQTTAIIEKTFAVLKLDRSEVRNVSFVLDVITPEVTILILKKLEGFSRYQAEMTFARDWGLCKDVDDKDDKVSLF</sequence>
<dbReference type="Gene3D" id="3.30.40.10">
    <property type="entry name" value="Zinc/RING finger domain, C3HC4 (zinc finger)"/>
    <property type="match status" value="1"/>
</dbReference>
<name>A0A8T2LRW6_ASTMX</name>
<keyword evidence="3" id="KW-0378">Hydrolase</keyword>
<dbReference type="InterPro" id="IPR013083">
    <property type="entry name" value="Znf_RING/FYVE/PHD"/>
</dbReference>
<comment type="caution">
    <text evidence="5">The sequence shown here is derived from an EMBL/GenBank/DDBJ whole genome shotgun (WGS) entry which is preliminary data.</text>
</comment>
<evidence type="ECO:0000256" key="3">
    <source>
        <dbReference type="ARBA" id="ARBA00022801"/>
    </source>
</evidence>
<organism evidence="5 6">
    <name type="scientific">Astyanax mexicanus</name>
    <name type="common">Blind cave fish</name>
    <name type="synonym">Astyanax fasciatus mexicanus</name>
    <dbReference type="NCBI Taxonomy" id="7994"/>
    <lineage>
        <taxon>Eukaryota</taxon>
        <taxon>Metazoa</taxon>
        <taxon>Chordata</taxon>
        <taxon>Craniata</taxon>
        <taxon>Vertebrata</taxon>
        <taxon>Euteleostomi</taxon>
        <taxon>Actinopterygii</taxon>
        <taxon>Neopterygii</taxon>
        <taxon>Teleostei</taxon>
        <taxon>Ostariophysi</taxon>
        <taxon>Characiformes</taxon>
        <taxon>Characoidei</taxon>
        <taxon>Acestrorhamphidae</taxon>
        <taxon>Acestrorhamphinae</taxon>
        <taxon>Astyanax</taxon>
    </lineage>
</organism>
<evidence type="ECO:0000256" key="1">
    <source>
        <dbReference type="ARBA" id="ARBA00005234"/>
    </source>
</evidence>
<dbReference type="Gene3D" id="3.40.395.10">
    <property type="entry name" value="Adenoviral Proteinase, Chain A"/>
    <property type="match status" value="1"/>
</dbReference>
<dbReference type="PANTHER" id="PTHR17609:SF3">
    <property type="entry name" value="SAP DOMAIN-CONTAINING PROTEIN"/>
    <property type="match status" value="1"/>
</dbReference>
<evidence type="ECO:0000256" key="2">
    <source>
        <dbReference type="ARBA" id="ARBA00022670"/>
    </source>
</evidence>
<dbReference type="EMBL" id="JAICCE010000009">
    <property type="protein sequence ID" value="KAG9273567.1"/>
    <property type="molecule type" value="Genomic_DNA"/>
</dbReference>
<dbReference type="SUPFAM" id="SSF54001">
    <property type="entry name" value="Cysteine proteinases"/>
    <property type="match status" value="1"/>
</dbReference>
<evidence type="ECO:0000313" key="5">
    <source>
        <dbReference type="EMBL" id="KAG9273567.1"/>
    </source>
</evidence>
<feature type="domain" description="Ubiquitin-like protease family profile" evidence="4">
    <location>
        <begin position="462"/>
        <end position="635"/>
    </location>
</feature>
<dbReference type="Proteomes" id="UP000752171">
    <property type="component" value="Unassembled WGS sequence"/>
</dbReference>
<dbReference type="InterPro" id="IPR039598">
    <property type="entry name" value="HMGXB3"/>
</dbReference>
<dbReference type="PROSITE" id="PS50600">
    <property type="entry name" value="ULP_PROTEASE"/>
    <property type="match status" value="1"/>
</dbReference>
<proteinExistence type="inferred from homology"/>
<evidence type="ECO:0000313" key="6">
    <source>
        <dbReference type="Proteomes" id="UP000752171"/>
    </source>
</evidence>
<dbReference type="GO" id="GO:0008234">
    <property type="term" value="F:cysteine-type peptidase activity"/>
    <property type="evidence" value="ECO:0007669"/>
    <property type="project" value="InterPro"/>
</dbReference>
<dbReference type="InterPro" id="IPR003653">
    <property type="entry name" value="Peptidase_C48_C"/>
</dbReference>